<sequence>MKKVIDLVLEDIDSSGNGEPDEEWQHQQSGIEMPPPYGSVKIGCKALITWLSLDIEMDARHLEPHIQTSVNPAAISRRVA</sequence>
<gene>
    <name evidence="2" type="ORF">SDC9_186252</name>
</gene>
<feature type="region of interest" description="Disordered" evidence="1">
    <location>
        <begin position="11"/>
        <end position="35"/>
    </location>
</feature>
<proteinExistence type="predicted"/>
<name>A0A645HIE2_9ZZZZ</name>
<reference evidence="2" key="1">
    <citation type="submission" date="2019-08" db="EMBL/GenBank/DDBJ databases">
        <authorList>
            <person name="Kucharzyk K."/>
            <person name="Murdoch R.W."/>
            <person name="Higgins S."/>
            <person name="Loffler F."/>
        </authorList>
    </citation>
    <scope>NUCLEOTIDE SEQUENCE</scope>
</reference>
<comment type="caution">
    <text evidence="2">The sequence shown here is derived from an EMBL/GenBank/DDBJ whole genome shotgun (WGS) entry which is preliminary data.</text>
</comment>
<evidence type="ECO:0000313" key="2">
    <source>
        <dbReference type="EMBL" id="MPN38727.1"/>
    </source>
</evidence>
<organism evidence="2">
    <name type="scientific">bioreactor metagenome</name>
    <dbReference type="NCBI Taxonomy" id="1076179"/>
    <lineage>
        <taxon>unclassified sequences</taxon>
        <taxon>metagenomes</taxon>
        <taxon>ecological metagenomes</taxon>
    </lineage>
</organism>
<dbReference type="EMBL" id="VSSQ01094130">
    <property type="protein sequence ID" value="MPN38727.1"/>
    <property type="molecule type" value="Genomic_DNA"/>
</dbReference>
<evidence type="ECO:0000256" key="1">
    <source>
        <dbReference type="SAM" id="MobiDB-lite"/>
    </source>
</evidence>
<dbReference type="AlphaFoldDB" id="A0A645HIE2"/>
<accession>A0A645HIE2</accession>
<protein>
    <submittedName>
        <fullName evidence="2">Uncharacterized protein</fullName>
    </submittedName>
</protein>